<organism evidence="1 2">
    <name type="scientific">Rattus norvegicus</name>
    <name type="common">Rat</name>
    <dbReference type="NCBI Taxonomy" id="10116"/>
    <lineage>
        <taxon>Eukaryota</taxon>
        <taxon>Metazoa</taxon>
        <taxon>Chordata</taxon>
        <taxon>Craniata</taxon>
        <taxon>Vertebrata</taxon>
        <taxon>Euteleostomi</taxon>
        <taxon>Mammalia</taxon>
        <taxon>Eutheria</taxon>
        <taxon>Euarchontoglires</taxon>
        <taxon>Glires</taxon>
        <taxon>Rodentia</taxon>
        <taxon>Myomorpha</taxon>
        <taxon>Muroidea</taxon>
        <taxon>Muridae</taxon>
        <taxon>Murinae</taxon>
        <taxon>Rattus</taxon>
    </lineage>
</organism>
<evidence type="ECO:0000313" key="1">
    <source>
        <dbReference type="EMBL" id="EDL84303.1"/>
    </source>
</evidence>
<gene>
    <name evidence="1" type="ORF">rCG_41025</name>
</gene>
<proteinExistence type="predicted"/>
<dbReference type="EMBL" id="CH474013">
    <property type="protein sequence ID" value="EDL84303.1"/>
    <property type="molecule type" value="Genomic_DNA"/>
</dbReference>
<dbReference type="Proteomes" id="UP000234681">
    <property type="component" value="Chromosome 4"/>
</dbReference>
<protein>
    <submittedName>
        <fullName evidence="1">RCG41025</fullName>
    </submittedName>
</protein>
<sequence length="32" mass="3711">MLPSPSTPLFKRMSLWLTSEISWVKNTSIGFR</sequence>
<name>A6K221_RAT</name>
<accession>A6K221</accession>
<reference evidence="2" key="1">
    <citation type="submission" date="2005-09" db="EMBL/GenBank/DDBJ databases">
        <authorList>
            <person name="Mural R.J."/>
            <person name="Li P.W."/>
            <person name="Adams M.D."/>
            <person name="Amanatides P.G."/>
            <person name="Baden-Tillson H."/>
            <person name="Barnstead M."/>
            <person name="Chin S.H."/>
            <person name="Dew I."/>
            <person name="Evans C.A."/>
            <person name="Ferriera S."/>
            <person name="Flanigan M."/>
            <person name="Fosler C."/>
            <person name="Glodek A."/>
            <person name="Gu Z."/>
            <person name="Holt R.A."/>
            <person name="Jennings D."/>
            <person name="Kraft C.L."/>
            <person name="Lu F."/>
            <person name="Nguyen T."/>
            <person name="Nusskern D.R."/>
            <person name="Pfannkoch C.M."/>
            <person name="Sitter C."/>
            <person name="Sutton G.G."/>
            <person name="Venter J.C."/>
            <person name="Wang Z."/>
            <person name="Woodage T."/>
            <person name="Zheng X.H."/>
            <person name="Zhong F."/>
        </authorList>
    </citation>
    <scope>NUCLEOTIDE SEQUENCE [LARGE SCALE GENOMIC DNA]</scope>
    <source>
        <strain>BN</strain>
        <strain evidence="2">Sprague-Dawley</strain>
    </source>
</reference>
<dbReference type="AlphaFoldDB" id="A6K221"/>
<evidence type="ECO:0000313" key="2">
    <source>
        <dbReference type="Proteomes" id="UP000234681"/>
    </source>
</evidence>